<dbReference type="Proteomes" id="UP000248423">
    <property type="component" value="Unassembled WGS sequence"/>
</dbReference>
<dbReference type="VEuPathDB" id="FungiDB:BO78DRAFT_282926"/>
<evidence type="ECO:0000313" key="2">
    <source>
        <dbReference type="Proteomes" id="UP000248423"/>
    </source>
</evidence>
<feature type="non-terminal residue" evidence="1">
    <location>
        <position position="1"/>
    </location>
</feature>
<keyword evidence="2" id="KW-1185">Reference proteome</keyword>
<dbReference type="OrthoDB" id="4398414at2759"/>
<reference evidence="1 2" key="1">
    <citation type="submission" date="2018-02" db="EMBL/GenBank/DDBJ databases">
        <title>The genomes of Aspergillus section Nigri reveals drivers in fungal speciation.</title>
        <authorList>
            <consortium name="DOE Joint Genome Institute"/>
            <person name="Vesth T.C."/>
            <person name="Nybo J."/>
            <person name="Theobald S."/>
            <person name="Brandl J."/>
            <person name="Frisvad J.C."/>
            <person name="Nielsen K.F."/>
            <person name="Lyhne E.K."/>
            <person name="Kogle M.E."/>
            <person name="Kuo A."/>
            <person name="Riley R."/>
            <person name="Clum A."/>
            <person name="Nolan M."/>
            <person name="Lipzen A."/>
            <person name="Salamov A."/>
            <person name="Henrissat B."/>
            <person name="Wiebenga A."/>
            <person name="De vries R.P."/>
            <person name="Grigoriev I.V."/>
            <person name="Mortensen U.H."/>
            <person name="Andersen M.R."/>
            <person name="Baker S.E."/>
        </authorList>
    </citation>
    <scope>NUCLEOTIDE SEQUENCE [LARGE SCALE GENOMIC DNA]</scope>
    <source>
        <strain evidence="1 2">CBS 121057</strain>
    </source>
</reference>
<protein>
    <submittedName>
        <fullName evidence="1">Uncharacterized protein</fullName>
    </submittedName>
</protein>
<accession>A0A319FIR2</accession>
<feature type="non-terminal residue" evidence="1">
    <location>
        <position position="123"/>
    </location>
</feature>
<dbReference type="AlphaFoldDB" id="A0A319FIR2"/>
<sequence length="123" mass="13193">ASNITILGPGDLHQEVADTFLACVNATGIDYRLYVDSGMTILLPPSNRTIDGDGVDAPLLECMMRTSDTMNVAAEDTTEFDEKQASSVRVALVTYDWLVEQEAQGLRAVGTKPVSSEAIAARD</sequence>
<dbReference type="EMBL" id="KZ826342">
    <property type="protein sequence ID" value="PYI07353.1"/>
    <property type="molecule type" value="Genomic_DNA"/>
</dbReference>
<name>A0A319FIR2_ASPSB</name>
<proteinExistence type="predicted"/>
<gene>
    <name evidence="1" type="ORF">BO78DRAFT_282926</name>
</gene>
<evidence type="ECO:0000313" key="1">
    <source>
        <dbReference type="EMBL" id="PYI07353.1"/>
    </source>
</evidence>
<organism evidence="1 2">
    <name type="scientific">Aspergillus sclerotiicarbonarius (strain CBS 121057 / IBT 28362)</name>
    <dbReference type="NCBI Taxonomy" id="1448318"/>
    <lineage>
        <taxon>Eukaryota</taxon>
        <taxon>Fungi</taxon>
        <taxon>Dikarya</taxon>
        <taxon>Ascomycota</taxon>
        <taxon>Pezizomycotina</taxon>
        <taxon>Eurotiomycetes</taxon>
        <taxon>Eurotiomycetidae</taxon>
        <taxon>Eurotiales</taxon>
        <taxon>Aspergillaceae</taxon>
        <taxon>Aspergillus</taxon>
        <taxon>Aspergillus subgen. Circumdati</taxon>
    </lineage>
</organism>